<dbReference type="EMBL" id="CP104013">
    <property type="protein sequence ID" value="UYP43782.1"/>
    <property type="molecule type" value="Genomic_DNA"/>
</dbReference>
<name>A0ABY6HLL6_9ARCH</name>
<evidence type="ECO:0000313" key="2">
    <source>
        <dbReference type="Proteomes" id="UP001208689"/>
    </source>
</evidence>
<accession>A0ABY6HLL6</accession>
<keyword evidence="2" id="KW-1185">Reference proteome</keyword>
<organism evidence="1 2">
    <name type="scientific">Candidatus Lokiarchaeum ossiferum</name>
    <dbReference type="NCBI Taxonomy" id="2951803"/>
    <lineage>
        <taxon>Archaea</taxon>
        <taxon>Promethearchaeati</taxon>
        <taxon>Promethearchaeota</taxon>
        <taxon>Promethearchaeia</taxon>
        <taxon>Promethearchaeales</taxon>
        <taxon>Promethearchaeaceae</taxon>
        <taxon>Candidatus Lokiarchaeum</taxon>
    </lineage>
</organism>
<gene>
    <name evidence="1" type="ORF">NEF87_000067</name>
</gene>
<dbReference type="Proteomes" id="UP001208689">
    <property type="component" value="Chromosome"/>
</dbReference>
<proteinExistence type="predicted"/>
<protein>
    <submittedName>
        <fullName evidence="1">Uncharacterized protein</fullName>
    </submittedName>
</protein>
<evidence type="ECO:0000313" key="1">
    <source>
        <dbReference type="EMBL" id="UYP43782.1"/>
    </source>
</evidence>
<reference evidence="1" key="1">
    <citation type="submission" date="2022-09" db="EMBL/GenBank/DDBJ databases">
        <title>Actin cytoskeleton and complex cell architecture in an #Asgard archaeon.</title>
        <authorList>
            <person name="Ponce Toledo R.I."/>
            <person name="Schleper C."/>
            <person name="Rodrigues Oliveira T."/>
            <person name="Wollweber F."/>
            <person name="Xu J."/>
            <person name="Rittmann S."/>
            <person name="Klingl A."/>
            <person name="Pilhofer M."/>
        </authorList>
    </citation>
    <scope>NUCLEOTIDE SEQUENCE</scope>
    <source>
        <strain evidence="1">B-35</strain>
    </source>
</reference>
<sequence length="32" mass="3767">MQITDETAEFLLRHGKKMDKPVLLIYYAKKKG</sequence>